<comment type="caution">
    <text evidence="4">The sequence shown here is derived from an EMBL/GenBank/DDBJ whole genome shotgun (WGS) entry which is preliminary data.</text>
</comment>
<proteinExistence type="predicted"/>
<dbReference type="GO" id="GO:0005634">
    <property type="term" value="C:nucleus"/>
    <property type="evidence" value="ECO:0007669"/>
    <property type="project" value="UniProtKB-SubCell"/>
</dbReference>
<comment type="subcellular location">
    <subcellularLocation>
        <location evidence="1">Nucleus</location>
    </subcellularLocation>
</comment>
<gene>
    <name evidence="4" type="ORF">FCM35_KLT08335</name>
</gene>
<evidence type="ECO:0000313" key="4">
    <source>
        <dbReference type="EMBL" id="KAF3326705.1"/>
    </source>
</evidence>
<dbReference type="AlphaFoldDB" id="A0A833QJ58"/>
<dbReference type="EMBL" id="SWLB01000018">
    <property type="protein sequence ID" value="KAF3326705.1"/>
    <property type="molecule type" value="Genomic_DNA"/>
</dbReference>
<dbReference type="Gene3D" id="1.10.1240.40">
    <property type="entry name" value="ENT domain"/>
    <property type="match status" value="1"/>
</dbReference>
<evidence type="ECO:0000259" key="3">
    <source>
        <dbReference type="PROSITE" id="PS51138"/>
    </source>
</evidence>
<organism evidence="4 5">
    <name type="scientific">Carex littledalei</name>
    <dbReference type="NCBI Taxonomy" id="544730"/>
    <lineage>
        <taxon>Eukaryota</taxon>
        <taxon>Viridiplantae</taxon>
        <taxon>Streptophyta</taxon>
        <taxon>Embryophyta</taxon>
        <taxon>Tracheophyta</taxon>
        <taxon>Spermatophyta</taxon>
        <taxon>Magnoliopsida</taxon>
        <taxon>Liliopsida</taxon>
        <taxon>Poales</taxon>
        <taxon>Cyperaceae</taxon>
        <taxon>Cyperoideae</taxon>
        <taxon>Cariceae</taxon>
        <taxon>Carex</taxon>
        <taxon>Carex subgen. Euthyceras</taxon>
    </lineage>
</organism>
<evidence type="ECO:0000256" key="1">
    <source>
        <dbReference type="ARBA" id="ARBA00004123"/>
    </source>
</evidence>
<accession>A0A833QJ58</accession>
<dbReference type="InterPro" id="IPR036142">
    <property type="entry name" value="ENT_dom-like_sf"/>
</dbReference>
<dbReference type="SMART" id="SM01191">
    <property type="entry name" value="ENT"/>
    <property type="match status" value="1"/>
</dbReference>
<protein>
    <submittedName>
        <fullName evidence="4">Protein EMSY-LIKE 1</fullName>
    </submittedName>
</protein>
<feature type="domain" description="ENT" evidence="3">
    <location>
        <begin position="43"/>
        <end position="130"/>
    </location>
</feature>
<dbReference type="Proteomes" id="UP000623129">
    <property type="component" value="Unassembled WGS sequence"/>
</dbReference>
<keyword evidence="2" id="KW-0539">Nucleus</keyword>
<keyword evidence="5" id="KW-1185">Reference proteome</keyword>
<name>A0A833QJ58_9POAL</name>
<dbReference type="OrthoDB" id="633032at2759"/>
<dbReference type="GO" id="GO:0050832">
    <property type="term" value="P:defense response to fungus"/>
    <property type="evidence" value="ECO:0007669"/>
    <property type="project" value="InterPro"/>
</dbReference>
<sequence>MEFLSEDFGGTYVEAADHAMFQASGLVLYSEPASNISLNDGEYESQLHTLEKSAYTAVLRAFCAQSNALSWGKEELITELRKELRVSDVEHRHILALISSDKSIKLLRGSRKQSESQVVQEADHRNYDVIHVGPKKKKLKAAPHSALAPIPDCISPPAQAQLAIKAAPSLLKNKKVDKVRGTGGPFSAQPRMHAPPAPVASVFEQIRYNAPTPAPTCTTKPVQRASQSISQQLLSKKRISDAIHIRPTDMLIRQIKEACSNGNSDSVVVEKARQLLKDQEKALMEAIGKLGNVSDSGEPFLIGSES</sequence>
<dbReference type="SUPFAM" id="SSF158639">
    <property type="entry name" value="ENT-like"/>
    <property type="match status" value="1"/>
</dbReference>
<dbReference type="Pfam" id="PF03735">
    <property type="entry name" value="ENT"/>
    <property type="match status" value="1"/>
</dbReference>
<dbReference type="PROSITE" id="PS51138">
    <property type="entry name" value="ENT"/>
    <property type="match status" value="1"/>
</dbReference>
<dbReference type="InterPro" id="IPR033485">
    <property type="entry name" value="EMSY-LIKE_plant"/>
</dbReference>
<dbReference type="PANTHER" id="PTHR33432:SF22">
    <property type="entry name" value="OS10G0436850 PROTEIN"/>
    <property type="match status" value="1"/>
</dbReference>
<evidence type="ECO:0000256" key="2">
    <source>
        <dbReference type="ARBA" id="ARBA00023242"/>
    </source>
</evidence>
<reference evidence="4" key="1">
    <citation type="submission" date="2020-01" db="EMBL/GenBank/DDBJ databases">
        <title>Genome sequence of Kobresia littledalei, the first chromosome-level genome in the family Cyperaceae.</title>
        <authorList>
            <person name="Qu G."/>
        </authorList>
    </citation>
    <scope>NUCLEOTIDE SEQUENCE</scope>
    <source>
        <strain evidence="4">C.B.Clarke</strain>
        <tissue evidence="4">Leaf</tissue>
    </source>
</reference>
<dbReference type="InterPro" id="IPR005491">
    <property type="entry name" value="ENT_dom"/>
</dbReference>
<evidence type="ECO:0000313" key="5">
    <source>
        <dbReference type="Proteomes" id="UP000623129"/>
    </source>
</evidence>
<dbReference type="PANTHER" id="PTHR33432">
    <property type="entry name" value="PROTEIN EMSY-LIKE 4"/>
    <property type="match status" value="1"/>
</dbReference>